<organism evidence="2 3">
    <name type="scientific">Candidatus Methanocrinis alkalitolerans</name>
    <dbReference type="NCBI Taxonomy" id="3033395"/>
    <lineage>
        <taxon>Archaea</taxon>
        <taxon>Methanobacteriati</taxon>
        <taxon>Methanobacteriota</taxon>
        <taxon>Stenosarchaea group</taxon>
        <taxon>Methanomicrobia</taxon>
        <taxon>Methanotrichales</taxon>
        <taxon>Methanotrichaceae</taxon>
        <taxon>Methanocrinis</taxon>
    </lineage>
</organism>
<dbReference type="InterPro" id="IPR025595">
    <property type="entry name" value="PterinBD-DUF4346"/>
</dbReference>
<dbReference type="RefSeq" id="WP_316968363.1">
    <property type="nucleotide sequence ID" value="NZ_JARFPL010000008.1"/>
</dbReference>
<dbReference type="Gene3D" id="3.20.20.20">
    <property type="entry name" value="Dihydropteroate synthase-like"/>
    <property type="match status" value="1"/>
</dbReference>
<dbReference type="InterPro" id="IPR011005">
    <property type="entry name" value="Dihydropteroate_synth-like_sf"/>
</dbReference>
<dbReference type="Proteomes" id="UP001215956">
    <property type="component" value="Unassembled WGS sequence"/>
</dbReference>
<dbReference type="InterPro" id="IPR005236">
    <property type="entry name" value="Dihydropt_synth"/>
</dbReference>
<accession>A0ABT5XD66</accession>
<dbReference type="Pfam" id="PF14251">
    <property type="entry name" value="PterinBD-DUF4346"/>
    <property type="match status" value="1"/>
</dbReference>
<name>A0ABT5XD66_9EURY</name>
<dbReference type="NCBIfam" id="TIGR00284">
    <property type="entry name" value="dihydropteroate synthase-like protein"/>
    <property type="match status" value="1"/>
</dbReference>
<gene>
    <name evidence="2" type="ORF">P0O24_03550</name>
</gene>
<proteinExistence type="predicted"/>
<evidence type="ECO:0000313" key="3">
    <source>
        <dbReference type="Proteomes" id="UP001215956"/>
    </source>
</evidence>
<dbReference type="SUPFAM" id="SSF51717">
    <property type="entry name" value="Dihydropteroate synthetase-like"/>
    <property type="match status" value="1"/>
</dbReference>
<feature type="domain" description="Pterin-binding" evidence="1">
    <location>
        <begin position="127"/>
        <end position="358"/>
    </location>
</feature>
<comment type="caution">
    <text evidence="2">The sequence shown here is derived from an EMBL/GenBank/DDBJ whole genome shotgun (WGS) entry which is preliminary data.</text>
</comment>
<sequence length="505" mass="52733">MRALAVTGRLAEGMVREAVGDRADVLVMNVDVASFITPKMLREASPSGYDLILIPGAITADFGPVAAELGTMVRLGPKHAVDLRSVLPLLDSVELSATVPACVLLEEKMRSQARAAISSLEAGSYAPLSIKGVKVGGASRMKVLAEIVDATRFDDGELAGIVRHYEREGADMIDLGIPLDAEPAAVARAVRVAREATSLPVSVDTLQPDLLKAGIEAGCDLVLSLDGSNLEDVGPMAAEAGVPAVVLPGPEASLAENLRRALALGVSAMADPVLSPPLLGLAESICRYRDFHQAFPKVPLFFGAGNVTELLDADSPGANGLLAAIGAEVGGSVLFTPEYSDKAHGSIRELRRASEMVHLAGARGTPPKDLGVDLLVLKEKRRRPEAEMPEEFVVVEACGRGGGGGEGVDGVDGDGTVAVGGRRMEMDPAGSFRIGVAKGKIVVIHDAVTLVGGSARDLLAEIVDRGLITRLDHAGYLGRELERAQTAIVLGRSYSQDEPLFSTKN</sequence>
<evidence type="ECO:0000313" key="2">
    <source>
        <dbReference type="EMBL" id="MDF0592654.1"/>
    </source>
</evidence>
<evidence type="ECO:0000259" key="1">
    <source>
        <dbReference type="PROSITE" id="PS50972"/>
    </source>
</evidence>
<keyword evidence="3" id="KW-1185">Reference proteome</keyword>
<dbReference type="EMBL" id="JARFPL010000008">
    <property type="protein sequence ID" value="MDF0592654.1"/>
    <property type="molecule type" value="Genomic_DNA"/>
</dbReference>
<dbReference type="Pfam" id="PF00809">
    <property type="entry name" value="Pterin_bind"/>
    <property type="match status" value="1"/>
</dbReference>
<dbReference type="InterPro" id="IPR000489">
    <property type="entry name" value="Pterin-binding_dom"/>
</dbReference>
<reference evidence="2 3" key="1">
    <citation type="submission" date="2023-03" db="EMBL/GenBank/DDBJ databases">
        <title>Whole genome sequencing of Methanotrichaceae archaeon M04Ac.</title>
        <authorList>
            <person name="Khomyakova M.A."/>
            <person name="Merkel A.Y."/>
            <person name="Slobodkin A.I."/>
        </authorList>
    </citation>
    <scope>NUCLEOTIDE SEQUENCE [LARGE SCALE GENOMIC DNA]</scope>
    <source>
        <strain evidence="2 3">M04Ac</strain>
    </source>
</reference>
<protein>
    <submittedName>
        <fullName evidence="2">Dihydropteroate synthase-like protein</fullName>
    </submittedName>
</protein>
<dbReference type="PROSITE" id="PS50972">
    <property type="entry name" value="PTERIN_BINDING"/>
    <property type="match status" value="1"/>
</dbReference>